<accession>A0A1B2HI74</accession>
<dbReference type="KEGG" id="led:BBK82_16525"/>
<sequence>MVPQHTGDKRAVRCVERGVQQRHGPLPTQRRQVTADDRARGADHDRTGQVDVVRSRADVLRDLHGAQGVCGSQMHPNGFRGDLLMGADTSQTLAHSGCILREHDQFARTDQTLVWAARIVHVHWAEGLRRVIDQLREALDLLRCVHNGHHPAR</sequence>
<gene>
    <name evidence="2" type="ORF">BBK82_16525</name>
</gene>
<dbReference type="AlphaFoldDB" id="A0A1B2HI74"/>
<reference evidence="2 3" key="1">
    <citation type="submission" date="2016-07" db="EMBL/GenBank/DDBJ databases">
        <title>Complete genome sequence of the Lentzea guizhouensis DHS C013.</title>
        <authorList>
            <person name="Cao C."/>
        </authorList>
    </citation>
    <scope>NUCLEOTIDE SEQUENCE [LARGE SCALE GENOMIC DNA]</scope>
    <source>
        <strain evidence="2 3">DHS C013</strain>
    </source>
</reference>
<organism evidence="2 3">
    <name type="scientific">Lentzea guizhouensis</name>
    <dbReference type="NCBI Taxonomy" id="1586287"/>
    <lineage>
        <taxon>Bacteria</taxon>
        <taxon>Bacillati</taxon>
        <taxon>Actinomycetota</taxon>
        <taxon>Actinomycetes</taxon>
        <taxon>Pseudonocardiales</taxon>
        <taxon>Pseudonocardiaceae</taxon>
        <taxon>Lentzea</taxon>
    </lineage>
</organism>
<name>A0A1B2HI74_9PSEU</name>
<keyword evidence="3" id="KW-1185">Reference proteome</keyword>
<evidence type="ECO:0000313" key="2">
    <source>
        <dbReference type="EMBL" id="ANZ37420.1"/>
    </source>
</evidence>
<feature type="compositionally biased region" description="Basic and acidic residues" evidence="1">
    <location>
        <begin position="33"/>
        <end position="48"/>
    </location>
</feature>
<dbReference type="STRING" id="1586287.BBK82_16525"/>
<protein>
    <submittedName>
        <fullName evidence="2">Uncharacterized protein</fullName>
    </submittedName>
</protein>
<evidence type="ECO:0000256" key="1">
    <source>
        <dbReference type="SAM" id="MobiDB-lite"/>
    </source>
</evidence>
<dbReference type="EMBL" id="CP016793">
    <property type="protein sequence ID" value="ANZ37420.1"/>
    <property type="molecule type" value="Genomic_DNA"/>
</dbReference>
<evidence type="ECO:0000313" key="3">
    <source>
        <dbReference type="Proteomes" id="UP000093053"/>
    </source>
</evidence>
<proteinExistence type="predicted"/>
<dbReference type="Proteomes" id="UP000093053">
    <property type="component" value="Chromosome"/>
</dbReference>
<feature type="region of interest" description="Disordered" evidence="1">
    <location>
        <begin position="18"/>
        <end position="48"/>
    </location>
</feature>